<dbReference type="InterPro" id="IPR003439">
    <property type="entry name" value="ABC_transporter-like_ATP-bd"/>
</dbReference>
<dbReference type="PANTHER" id="PTHR24221">
    <property type="entry name" value="ATP-BINDING CASSETTE SUB-FAMILY B"/>
    <property type="match status" value="1"/>
</dbReference>
<dbReference type="SUPFAM" id="SSF90123">
    <property type="entry name" value="ABC transporter transmembrane region"/>
    <property type="match status" value="1"/>
</dbReference>
<evidence type="ECO:0000256" key="2">
    <source>
        <dbReference type="ARBA" id="ARBA00022692"/>
    </source>
</evidence>
<comment type="subcellular location">
    <subcellularLocation>
        <location evidence="1">Cell membrane</location>
        <topology evidence="1">Multi-pass membrane protein</topology>
    </subcellularLocation>
</comment>
<feature type="transmembrane region" description="Helical" evidence="7">
    <location>
        <begin position="54"/>
        <end position="74"/>
    </location>
</feature>
<evidence type="ECO:0000256" key="5">
    <source>
        <dbReference type="ARBA" id="ARBA00022989"/>
    </source>
</evidence>
<dbReference type="CDD" id="cd03228">
    <property type="entry name" value="ABCC_MRP_Like"/>
    <property type="match status" value="1"/>
</dbReference>
<dbReference type="GO" id="GO:0005886">
    <property type="term" value="C:plasma membrane"/>
    <property type="evidence" value="ECO:0007669"/>
    <property type="project" value="UniProtKB-SubCell"/>
</dbReference>
<dbReference type="eggNOG" id="COG1132">
    <property type="taxonomic scope" value="Bacteria"/>
</dbReference>
<dbReference type="GO" id="GO:0016887">
    <property type="term" value="F:ATP hydrolysis activity"/>
    <property type="evidence" value="ECO:0007669"/>
    <property type="project" value="InterPro"/>
</dbReference>
<feature type="transmembrane region" description="Helical" evidence="7">
    <location>
        <begin position="239"/>
        <end position="261"/>
    </location>
</feature>
<evidence type="ECO:0000313" key="10">
    <source>
        <dbReference type="EMBL" id="ERL65880.1"/>
    </source>
</evidence>
<dbReference type="OrthoDB" id="95687at2"/>
<dbReference type="InterPro" id="IPR027417">
    <property type="entry name" value="P-loop_NTPase"/>
</dbReference>
<dbReference type="SMART" id="SM00382">
    <property type="entry name" value="AAA"/>
    <property type="match status" value="1"/>
</dbReference>
<name>U4TR01_9LACO</name>
<dbReference type="SUPFAM" id="SSF52540">
    <property type="entry name" value="P-loop containing nucleoside triphosphate hydrolases"/>
    <property type="match status" value="1"/>
</dbReference>
<dbReference type="InterPro" id="IPR011527">
    <property type="entry name" value="ABC1_TM_dom"/>
</dbReference>
<evidence type="ECO:0000256" key="1">
    <source>
        <dbReference type="ARBA" id="ARBA00004651"/>
    </source>
</evidence>
<evidence type="ECO:0000259" key="8">
    <source>
        <dbReference type="PROSITE" id="PS50893"/>
    </source>
</evidence>
<dbReference type="Proteomes" id="UP000030647">
    <property type="component" value="Unassembled WGS sequence"/>
</dbReference>
<keyword evidence="2 7" id="KW-0812">Transmembrane</keyword>
<dbReference type="GO" id="GO:0034040">
    <property type="term" value="F:ATPase-coupled lipid transmembrane transporter activity"/>
    <property type="evidence" value="ECO:0007669"/>
    <property type="project" value="TreeGrafter"/>
</dbReference>
<gene>
    <name evidence="10" type="primary">msbA</name>
    <name evidence="10" type="ORF">L248_1956</name>
</gene>
<organism evidence="10 11">
    <name type="scientific">Schleiferilactobacillus shenzhenensis LY-73</name>
    <dbReference type="NCBI Taxonomy" id="1231336"/>
    <lineage>
        <taxon>Bacteria</taxon>
        <taxon>Bacillati</taxon>
        <taxon>Bacillota</taxon>
        <taxon>Bacilli</taxon>
        <taxon>Lactobacillales</taxon>
        <taxon>Lactobacillaceae</taxon>
        <taxon>Schleiferilactobacillus</taxon>
    </lineage>
</organism>
<keyword evidence="4" id="KW-0067">ATP-binding</keyword>
<keyword evidence="5 7" id="KW-1133">Transmembrane helix</keyword>
<dbReference type="GO" id="GO:0140359">
    <property type="term" value="F:ABC-type transporter activity"/>
    <property type="evidence" value="ECO:0007669"/>
    <property type="project" value="InterPro"/>
</dbReference>
<dbReference type="STRING" id="1231336.L248_1956"/>
<dbReference type="GO" id="GO:0005524">
    <property type="term" value="F:ATP binding"/>
    <property type="evidence" value="ECO:0007669"/>
    <property type="project" value="UniProtKB-KW"/>
</dbReference>
<proteinExistence type="predicted"/>
<dbReference type="PANTHER" id="PTHR24221:SF654">
    <property type="entry name" value="ATP-BINDING CASSETTE SUB-FAMILY B MEMBER 6"/>
    <property type="match status" value="1"/>
</dbReference>
<dbReference type="InterPro" id="IPR039421">
    <property type="entry name" value="Type_1_exporter"/>
</dbReference>
<reference evidence="11" key="1">
    <citation type="journal article" date="2013" name="Genome Announc.">
        <title>Whole-Genome Sequencing of Lactobacillus shenzhenensis Strain LY-73T.</title>
        <authorList>
            <person name="Lin Z."/>
            <person name="Liu Z."/>
            <person name="Yang R."/>
            <person name="Zou Y."/>
            <person name="Wan D."/>
            <person name="Chen J."/>
            <person name="Guo M."/>
            <person name="Zhao J."/>
            <person name="Fang C."/>
            <person name="Yang R."/>
            <person name="Liu F."/>
        </authorList>
    </citation>
    <scope>NUCLEOTIDE SEQUENCE [LARGE SCALE GENOMIC DNA]</scope>
    <source>
        <strain evidence="11">LY-73</strain>
    </source>
</reference>
<evidence type="ECO:0000256" key="7">
    <source>
        <dbReference type="SAM" id="Phobius"/>
    </source>
</evidence>
<keyword evidence="6 7" id="KW-0472">Membrane</keyword>
<dbReference type="Pfam" id="PF00005">
    <property type="entry name" value="ABC_tran"/>
    <property type="match status" value="1"/>
</dbReference>
<evidence type="ECO:0000256" key="3">
    <source>
        <dbReference type="ARBA" id="ARBA00022741"/>
    </source>
</evidence>
<dbReference type="InterPro" id="IPR003593">
    <property type="entry name" value="AAA+_ATPase"/>
</dbReference>
<feature type="domain" description="ABC transmembrane type-1" evidence="9">
    <location>
        <begin position="15"/>
        <end position="296"/>
    </location>
</feature>
<feature type="transmembrane region" description="Helical" evidence="7">
    <location>
        <begin position="128"/>
        <end position="147"/>
    </location>
</feature>
<feature type="transmembrane region" description="Helical" evidence="7">
    <location>
        <begin position="153"/>
        <end position="171"/>
    </location>
</feature>
<dbReference type="InterPro" id="IPR017871">
    <property type="entry name" value="ABC_transporter-like_CS"/>
</dbReference>
<feature type="transmembrane region" description="Helical" evidence="7">
    <location>
        <begin position="12"/>
        <end position="34"/>
    </location>
</feature>
<feature type="transmembrane region" description="Helical" evidence="7">
    <location>
        <begin position="267"/>
        <end position="291"/>
    </location>
</feature>
<keyword evidence="11" id="KW-1185">Reference proteome</keyword>
<accession>U4TR01</accession>
<feature type="domain" description="ABC transporter" evidence="8">
    <location>
        <begin position="325"/>
        <end position="533"/>
    </location>
</feature>
<dbReference type="Gene3D" id="3.40.50.300">
    <property type="entry name" value="P-loop containing nucleotide triphosphate hydrolases"/>
    <property type="match status" value="1"/>
</dbReference>
<dbReference type="PROSITE" id="PS00211">
    <property type="entry name" value="ABC_TRANSPORTER_1"/>
    <property type="match status" value="1"/>
</dbReference>
<evidence type="ECO:0000256" key="4">
    <source>
        <dbReference type="ARBA" id="ARBA00022840"/>
    </source>
</evidence>
<dbReference type="PROSITE" id="PS50929">
    <property type="entry name" value="ABC_TM1F"/>
    <property type="match status" value="1"/>
</dbReference>
<sequence>MTFTDYLRRLKWRFWVWVGLYILLIFGITGTSVFNGNAITALTKFNVQGFLHAAGWYAAATILEVTMSVGTVIYQYHLQRLLDNDIRSDIAANFTRMTYPQYHQRADAVYTSWLTNDINTLNSHGLTFVGYIIQASCQVTVSVAVLVTYHVSLLITTAISAFFLLTVPLIYRQKLSAASAKLSERNERLTDQITDVLEGFNTLFMANRRHLLVQRIWQASDDAGKAEFDYQRFDMFTQFVINVVNLTAQLALLVQAGLLAYHHAIPVGAVITIASLSGTAFSGLTLLSFGLTTVKSVKPIFAKFAQAVVPAPPKKQAVQPLQGTIRLADVTFHYPGNNVPTISHLNLTIGAHQKIAIVGPSGKGKSTMLKLLSAILPDYQGQMTWDGQDYATLDPDTLRNQLTYIDQAPYIFNDTIRFNITLGQTVSDDDLKHAVAASQLADFVAAQPQGLDTVLAHDGTTISGGQKQRIALARGLLRQSKIILSDEGTAALDPENAVAVERLLVTLPDTTLIMVTHNLRDEIRPALDQVVTL</sequence>
<keyword evidence="3" id="KW-0547">Nucleotide-binding</keyword>
<evidence type="ECO:0000259" key="9">
    <source>
        <dbReference type="PROSITE" id="PS50929"/>
    </source>
</evidence>
<dbReference type="RefSeq" id="WP_022528823.1">
    <property type="nucleotide sequence ID" value="NZ_KI271584.1"/>
</dbReference>
<evidence type="ECO:0000256" key="6">
    <source>
        <dbReference type="ARBA" id="ARBA00023136"/>
    </source>
</evidence>
<dbReference type="Pfam" id="PF00664">
    <property type="entry name" value="ABC_membrane"/>
    <property type="match status" value="1"/>
</dbReference>
<dbReference type="EMBL" id="KI271584">
    <property type="protein sequence ID" value="ERL65880.1"/>
    <property type="molecule type" value="Genomic_DNA"/>
</dbReference>
<dbReference type="InterPro" id="IPR036640">
    <property type="entry name" value="ABC1_TM_sf"/>
</dbReference>
<dbReference type="PROSITE" id="PS50893">
    <property type="entry name" value="ABC_TRANSPORTER_2"/>
    <property type="match status" value="1"/>
</dbReference>
<protein>
    <submittedName>
        <fullName evidence="10">MsbA</fullName>
    </submittedName>
</protein>
<dbReference type="HOGENOM" id="CLU_000604_84_3_9"/>
<dbReference type="AlphaFoldDB" id="U4TR01"/>
<dbReference type="Gene3D" id="1.20.1560.10">
    <property type="entry name" value="ABC transporter type 1, transmembrane domain"/>
    <property type="match status" value="1"/>
</dbReference>
<evidence type="ECO:0000313" key="11">
    <source>
        <dbReference type="Proteomes" id="UP000030647"/>
    </source>
</evidence>